<comment type="caution">
    <text evidence="4">The sequence shown here is derived from an EMBL/GenBank/DDBJ whole genome shotgun (WGS) entry which is preliminary data.</text>
</comment>
<organism evidence="4 5">
    <name type="scientific">Haematobacter genomosp. 1</name>
    <dbReference type="NCBI Taxonomy" id="366618"/>
    <lineage>
        <taxon>Bacteria</taxon>
        <taxon>Pseudomonadati</taxon>
        <taxon>Pseudomonadota</taxon>
        <taxon>Alphaproteobacteria</taxon>
        <taxon>Rhodobacterales</taxon>
        <taxon>Paracoccaceae</taxon>
        <taxon>Haematobacter</taxon>
    </lineage>
</organism>
<dbReference type="GO" id="GO:0006629">
    <property type="term" value="P:lipid metabolic process"/>
    <property type="evidence" value="ECO:0007669"/>
    <property type="project" value="InterPro"/>
</dbReference>
<feature type="signal peptide" evidence="2">
    <location>
        <begin position="1"/>
        <end position="28"/>
    </location>
</feature>
<protein>
    <recommendedName>
        <fullName evidence="3">GP-PDE domain-containing protein</fullName>
    </recommendedName>
</protein>
<dbReference type="EMBL" id="NIPW01000007">
    <property type="protein sequence ID" value="OWJ79733.1"/>
    <property type="molecule type" value="Genomic_DNA"/>
</dbReference>
<accession>A0A212AEK8</accession>
<evidence type="ECO:0000256" key="2">
    <source>
        <dbReference type="SAM" id="SignalP"/>
    </source>
</evidence>
<evidence type="ECO:0000313" key="5">
    <source>
        <dbReference type="Proteomes" id="UP000196878"/>
    </source>
</evidence>
<dbReference type="OrthoDB" id="1854250at2"/>
<gene>
    <name evidence="4" type="ORF">CDV49_04505</name>
</gene>
<evidence type="ECO:0000259" key="3">
    <source>
        <dbReference type="PROSITE" id="PS51704"/>
    </source>
</evidence>
<feature type="chain" id="PRO_5013301549" description="GP-PDE domain-containing protein" evidence="2">
    <location>
        <begin position="29"/>
        <end position="356"/>
    </location>
</feature>
<name>A0A212AEK8_9RHOB</name>
<evidence type="ECO:0000256" key="1">
    <source>
        <dbReference type="SAM" id="Phobius"/>
    </source>
</evidence>
<dbReference type="NCBIfam" id="TIGR02595">
    <property type="entry name" value="PEP_CTERM"/>
    <property type="match status" value="1"/>
</dbReference>
<dbReference type="InterPro" id="IPR013424">
    <property type="entry name" value="Ice-binding_C"/>
</dbReference>
<dbReference type="PROSITE" id="PS51704">
    <property type="entry name" value="GP_PDE"/>
    <property type="match status" value="1"/>
</dbReference>
<keyword evidence="1" id="KW-1133">Transmembrane helix</keyword>
<feature type="transmembrane region" description="Helical" evidence="1">
    <location>
        <begin position="331"/>
        <end position="350"/>
    </location>
</feature>
<dbReference type="Proteomes" id="UP000196878">
    <property type="component" value="Unassembled WGS sequence"/>
</dbReference>
<dbReference type="NCBIfam" id="TIGR03370">
    <property type="entry name" value="VPLPA-CTERM"/>
    <property type="match status" value="1"/>
</dbReference>
<keyword evidence="1" id="KW-0472">Membrane</keyword>
<dbReference type="PANTHER" id="PTHR46211:SF7">
    <property type="entry name" value="GLYCEROPHOSPHODIESTER PHOSPHODIESTERASE"/>
    <property type="match status" value="1"/>
</dbReference>
<dbReference type="Gene3D" id="3.20.20.190">
    <property type="entry name" value="Phosphatidylinositol (PI) phosphodiesterase"/>
    <property type="match status" value="1"/>
</dbReference>
<dbReference type="InterPro" id="IPR030395">
    <property type="entry name" value="GP_PDE_dom"/>
</dbReference>
<dbReference type="InterPro" id="IPR017946">
    <property type="entry name" value="PLC-like_Pdiesterase_TIM-brl"/>
</dbReference>
<keyword evidence="5" id="KW-1185">Reference proteome</keyword>
<dbReference type="Pfam" id="PF03009">
    <property type="entry name" value="GDPD"/>
    <property type="match status" value="1"/>
</dbReference>
<proteinExistence type="predicted"/>
<keyword evidence="2" id="KW-0732">Signal</keyword>
<dbReference type="PANTHER" id="PTHR46211">
    <property type="entry name" value="GLYCEROPHOSPHORYL DIESTER PHOSPHODIESTERASE"/>
    <property type="match status" value="1"/>
</dbReference>
<dbReference type="AlphaFoldDB" id="A0A212AEK8"/>
<dbReference type="GO" id="GO:0008081">
    <property type="term" value="F:phosphoric diester hydrolase activity"/>
    <property type="evidence" value="ECO:0007669"/>
    <property type="project" value="InterPro"/>
</dbReference>
<reference evidence="4 5" key="1">
    <citation type="submission" date="2016-12" db="EMBL/GenBank/DDBJ databases">
        <title>Comparison of Traditional DNA-DNA Hybridization with In Silico Genomic Analysis.</title>
        <authorList>
            <person name="Nicholson A.C."/>
            <person name="Humrighouse B.W."/>
            <person name="Graziano J."/>
            <person name="Lasker B."/>
            <person name="Whitney A.M."/>
            <person name="Mcquiston J.R."/>
        </authorList>
    </citation>
    <scope>NUCLEOTIDE SEQUENCE [LARGE SCALE GENOMIC DNA]</scope>
    <source>
        <strain evidence="4 5">H2240</strain>
    </source>
</reference>
<evidence type="ECO:0000313" key="4">
    <source>
        <dbReference type="EMBL" id="OWJ79733.1"/>
    </source>
</evidence>
<sequence>MENPMTSRITLAATALLATALSAPIAEAATYGTLSGKAPIVVAHRGASGYLPEETLGGYELALKLGADYIEPDVQMTADGALVAMHDATLNRTTNVESLFAPRNGGYKVSDFTLAEIKTLTVEPTGALARPDSTYPGFTPGMADPYKVPTLGEVLDLLTAHNQANGTSVGVYPESKTPYNSPQNQAIIATLKDKGYTDAEDKVILQSFVRASVIEMGEALEEQGMQAILAQLGSVRMVDGVYGVAGTDGFFTLAEIAGIADGVGVSYGGITKEFIDAAHDLDLVVHAYTFRPLSEAEAFTMIRPMLDWGLDGFFTDYTDFGRAVVDSLAPVPVPAALPLLAAGLGGLVILRRRKTA</sequence>
<dbReference type="SUPFAM" id="SSF51695">
    <property type="entry name" value="PLC-like phosphodiesterases"/>
    <property type="match status" value="1"/>
</dbReference>
<dbReference type="InterPro" id="IPR022472">
    <property type="entry name" value="VPLPA-CTERM"/>
</dbReference>
<feature type="domain" description="GP-PDE" evidence="3">
    <location>
        <begin position="39"/>
        <end position="325"/>
    </location>
</feature>
<keyword evidence="1" id="KW-0812">Transmembrane</keyword>